<proteinExistence type="predicted"/>
<protein>
    <submittedName>
        <fullName evidence="1">Addiction module antitoxin</fullName>
    </submittedName>
</protein>
<dbReference type="AlphaFoldDB" id="A0A0A6P6R4"/>
<organism evidence="1 2">
    <name type="scientific">Candidatus Thiomargarita nelsonii</name>
    <dbReference type="NCBI Taxonomy" id="1003181"/>
    <lineage>
        <taxon>Bacteria</taxon>
        <taxon>Pseudomonadati</taxon>
        <taxon>Pseudomonadota</taxon>
        <taxon>Gammaproteobacteria</taxon>
        <taxon>Thiotrichales</taxon>
        <taxon>Thiotrichaceae</taxon>
        <taxon>Thiomargarita</taxon>
    </lineage>
</organism>
<evidence type="ECO:0000313" key="1">
    <source>
        <dbReference type="EMBL" id="KHD06473.1"/>
    </source>
</evidence>
<dbReference type="EMBL" id="JSZA02000036">
    <property type="protein sequence ID" value="KHD06473.1"/>
    <property type="molecule type" value="Genomic_DNA"/>
</dbReference>
<sequence>MQKKLTITLDEQVYEGLCRVIGQQYLSQFIERLVRPHVIETDLEFGYRQMALDEAHEFEALEWAEATIGDVCDETQ</sequence>
<reference evidence="1 2" key="1">
    <citation type="journal article" date="2016" name="Front. Microbiol.">
        <title>Single-Cell (Meta-)Genomics of a Dimorphic Candidatus Thiomargarita nelsonii Reveals Genomic Plasticity.</title>
        <authorList>
            <person name="Flood B.E."/>
            <person name="Fliss P."/>
            <person name="Jones D.S."/>
            <person name="Dick G.J."/>
            <person name="Jain S."/>
            <person name="Kaster A.K."/>
            <person name="Winkel M."/>
            <person name="Mussmann M."/>
            <person name="Bailey J."/>
        </authorList>
    </citation>
    <scope>NUCLEOTIDE SEQUENCE [LARGE SCALE GENOMIC DNA]</scope>
    <source>
        <strain evidence="1">Hydrate Ridge</strain>
    </source>
</reference>
<gene>
    <name evidence="1" type="ORF">PN36_11835</name>
</gene>
<accession>A0A0A6P6R4</accession>
<name>A0A0A6P6R4_9GAMM</name>
<evidence type="ECO:0000313" key="2">
    <source>
        <dbReference type="Proteomes" id="UP000030428"/>
    </source>
</evidence>
<keyword evidence="2" id="KW-1185">Reference proteome</keyword>
<dbReference type="Proteomes" id="UP000030428">
    <property type="component" value="Unassembled WGS sequence"/>
</dbReference>
<comment type="caution">
    <text evidence="1">The sequence shown here is derived from an EMBL/GenBank/DDBJ whole genome shotgun (WGS) entry which is preliminary data.</text>
</comment>